<evidence type="ECO:0000256" key="5">
    <source>
        <dbReference type="ARBA" id="ARBA00023136"/>
    </source>
</evidence>
<gene>
    <name evidence="7" type="ORF">G7Y89_g6461</name>
</gene>
<accession>A0A8H4RL94</accession>
<keyword evidence="5 6" id="KW-0472">Membrane</keyword>
<dbReference type="OrthoDB" id="268928at2759"/>
<dbReference type="InterPro" id="IPR007919">
    <property type="entry name" value="UPF0220"/>
</dbReference>
<evidence type="ECO:0000256" key="1">
    <source>
        <dbReference type="ARBA" id="ARBA00004141"/>
    </source>
</evidence>
<dbReference type="AlphaFoldDB" id="A0A8H4RL94"/>
<proteinExistence type="inferred from homology"/>
<keyword evidence="4 6" id="KW-1133">Transmembrane helix</keyword>
<feature type="transmembrane region" description="Helical" evidence="6">
    <location>
        <begin position="199"/>
        <end position="221"/>
    </location>
</feature>
<evidence type="ECO:0000256" key="3">
    <source>
        <dbReference type="ARBA" id="ARBA00022692"/>
    </source>
</evidence>
<dbReference type="Pfam" id="PF05255">
    <property type="entry name" value="UPF0220"/>
    <property type="match status" value="1"/>
</dbReference>
<keyword evidence="8" id="KW-1185">Reference proteome</keyword>
<evidence type="ECO:0000256" key="2">
    <source>
        <dbReference type="ARBA" id="ARBA00005335"/>
    </source>
</evidence>
<dbReference type="GO" id="GO:0016020">
    <property type="term" value="C:membrane"/>
    <property type="evidence" value="ECO:0007669"/>
    <property type="project" value="UniProtKB-SubCell"/>
</dbReference>
<feature type="transmembrane region" description="Helical" evidence="6">
    <location>
        <begin position="80"/>
        <end position="101"/>
    </location>
</feature>
<name>A0A8H4RL94_9HELO</name>
<keyword evidence="3 6" id="KW-0812">Transmembrane</keyword>
<evidence type="ECO:0000313" key="7">
    <source>
        <dbReference type="EMBL" id="KAF4631673.1"/>
    </source>
</evidence>
<evidence type="ECO:0000256" key="6">
    <source>
        <dbReference type="SAM" id="Phobius"/>
    </source>
</evidence>
<feature type="transmembrane region" description="Helical" evidence="6">
    <location>
        <begin position="121"/>
        <end position="142"/>
    </location>
</feature>
<dbReference type="PANTHER" id="PTHR13180">
    <property type="entry name" value="SMALL MEMBRANE PROTEIN-RELATED"/>
    <property type="match status" value="1"/>
</dbReference>
<dbReference type="Proteomes" id="UP000566819">
    <property type="component" value="Unassembled WGS sequence"/>
</dbReference>
<comment type="caution">
    <text evidence="7">The sequence shown here is derived from an EMBL/GenBank/DDBJ whole genome shotgun (WGS) entry which is preliminary data.</text>
</comment>
<organism evidence="7 8">
    <name type="scientific">Cudoniella acicularis</name>
    <dbReference type="NCBI Taxonomy" id="354080"/>
    <lineage>
        <taxon>Eukaryota</taxon>
        <taxon>Fungi</taxon>
        <taxon>Dikarya</taxon>
        <taxon>Ascomycota</taxon>
        <taxon>Pezizomycotina</taxon>
        <taxon>Leotiomycetes</taxon>
        <taxon>Helotiales</taxon>
        <taxon>Tricladiaceae</taxon>
        <taxon>Cudoniella</taxon>
    </lineage>
</organism>
<sequence>MIVETATKIHDATTTTPPAAHTLLRFERENLRYWRFRVEALKKLLPRGDRPLNSDLSKAINIMSEERLWKFRKPEWMNSVVARSAGVYAAGALFSLAFFIMLDAAVFSHSRLNGSDPPIHINFVDWLPLIFSSLGMLIINSIEKTRLSADSFSYSGSGVAWKARVVLFLGFASLAGGMAGGVTVLVLKYIVAGTVWPTLYMGVANVLSNGLVMLSSVVLWISQNMEDEYSYNLAL</sequence>
<feature type="transmembrane region" description="Helical" evidence="6">
    <location>
        <begin position="163"/>
        <end position="187"/>
    </location>
</feature>
<reference evidence="7 8" key="1">
    <citation type="submission" date="2020-03" db="EMBL/GenBank/DDBJ databases">
        <title>Draft Genome Sequence of Cudoniella acicularis.</title>
        <authorList>
            <person name="Buettner E."/>
            <person name="Kellner H."/>
        </authorList>
    </citation>
    <scope>NUCLEOTIDE SEQUENCE [LARGE SCALE GENOMIC DNA]</scope>
    <source>
        <strain evidence="7 8">DSM 108380</strain>
    </source>
</reference>
<evidence type="ECO:0000313" key="8">
    <source>
        <dbReference type="Proteomes" id="UP000566819"/>
    </source>
</evidence>
<protein>
    <submittedName>
        <fullName evidence="7">Uncharacterized protein</fullName>
    </submittedName>
</protein>
<comment type="similarity">
    <text evidence="2">Belongs to the UPF0220 family.</text>
</comment>
<dbReference type="EMBL" id="JAAMPI010000420">
    <property type="protein sequence ID" value="KAF4631673.1"/>
    <property type="molecule type" value="Genomic_DNA"/>
</dbReference>
<comment type="subcellular location">
    <subcellularLocation>
        <location evidence="1">Membrane</location>
        <topology evidence="1">Multi-pass membrane protein</topology>
    </subcellularLocation>
</comment>
<evidence type="ECO:0000256" key="4">
    <source>
        <dbReference type="ARBA" id="ARBA00022989"/>
    </source>
</evidence>